<feature type="transmembrane region" description="Helical" evidence="1">
    <location>
        <begin position="89"/>
        <end position="110"/>
    </location>
</feature>
<evidence type="ECO:0000256" key="1">
    <source>
        <dbReference type="SAM" id="Phobius"/>
    </source>
</evidence>
<evidence type="ECO:0008006" key="4">
    <source>
        <dbReference type="Google" id="ProtNLM"/>
    </source>
</evidence>
<protein>
    <recommendedName>
        <fullName evidence="4">Integral membrane protein</fullName>
    </recommendedName>
</protein>
<dbReference type="PANTHER" id="PTHR37309">
    <property type="entry name" value="SLR0284 PROTEIN"/>
    <property type="match status" value="1"/>
</dbReference>
<dbReference type="PANTHER" id="PTHR37309:SF1">
    <property type="entry name" value="SLR0284 PROTEIN"/>
    <property type="match status" value="1"/>
</dbReference>
<dbReference type="AlphaFoldDB" id="A0A0G0UJD4"/>
<proteinExistence type="predicted"/>
<evidence type="ECO:0000313" key="3">
    <source>
        <dbReference type="Proteomes" id="UP000034616"/>
    </source>
</evidence>
<keyword evidence="1" id="KW-0812">Transmembrane</keyword>
<feature type="transmembrane region" description="Helical" evidence="1">
    <location>
        <begin position="28"/>
        <end position="46"/>
    </location>
</feature>
<comment type="caution">
    <text evidence="2">The sequence shown here is derived from an EMBL/GenBank/DDBJ whole genome shotgun (WGS) entry which is preliminary data.</text>
</comment>
<feature type="transmembrane region" description="Helical" evidence="1">
    <location>
        <begin position="53"/>
        <end position="77"/>
    </location>
</feature>
<accession>A0A0G0UJD4</accession>
<dbReference type="EMBL" id="LCAH01000002">
    <property type="protein sequence ID" value="KKR87601.1"/>
    <property type="molecule type" value="Genomic_DNA"/>
</dbReference>
<dbReference type="Pfam" id="PF04020">
    <property type="entry name" value="Phage_holin_4_2"/>
    <property type="match status" value="1"/>
</dbReference>
<dbReference type="Proteomes" id="UP000034616">
    <property type="component" value="Unassembled WGS sequence"/>
</dbReference>
<evidence type="ECO:0000313" key="2">
    <source>
        <dbReference type="EMBL" id="KKR87601.1"/>
    </source>
</evidence>
<keyword evidence="1" id="KW-0472">Membrane</keyword>
<reference evidence="2 3" key="1">
    <citation type="journal article" date="2015" name="Nature">
        <title>rRNA introns, odd ribosomes, and small enigmatic genomes across a large radiation of phyla.</title>
        <authorList>
            <person name="Brown C.T."/>
            <person name="Hug L.A."/>
            <person name="Thomas B.C."/>
            <person name="Sharon I."/>
            <person name="Castelle C.J."/>
            <person name="Singh A."/>
            <person name="Wilkins M.J."/>
            <person name="Williams K.H."/>
            <person name="Banfield J.F."/>
        </authorList>
    </citation>
    <scope>NUCLEOTIDE SEQUENCE [LARGE SCALE GENOMIC DNA]</scope>
</reference>
<dbReference type="InterPro" id="IPR007165">
    <property type="entry name" value="Phage_holin_4_2"/>
</dbReference>
<name>A0A0G0UJD4_9BACT</name>
<sequence length="116" mass="12803">MKLIFRWLINTLALLAAAYLIPGFHVDTFYAALIAALVLGLVNAIIRPFLLILTLPATIVTLGLFIFVVNALMLWLMSTVVKGVTIDGFVPAFMTAIFLWVVGLFTNMLIHHAEES</sequence>
<keyword evidence="1" id="KW-1133">Transmembrane helix</keyword>
<gene>
    <name evidence="2" type="ORF">UU35_C0002G0102</name>
</gene>
<organism evidence="2 3">
    <name type="scientific">Candidatus Uhrbacteria bacterium GW2011_GWC2_41_11</name>
    <dbReference type="NCBI Taxonomy" id="1618985"/>
    <lineage>
        <taxon>Bacteria</taxon>
        <taxon>Candidatus Uhriibacteriota</taxon>
    </lineage>
</organism>